<name>A0A8C3YMM3_9CETA</name>
<dbReference type="NCBIfam" id="TIGR00805">
    <property type="entry name" value="oat"/>
    <property type="match status" value="1"/>
</dbReference>
<feature type="transmembrane region" description="Helical" evidence="8">
    <location>
        <begin position="165"/>
        <end position="188"/>
    </location>
</feature>
<feature type="transmembrane region" description="Helical" evidence="8">
    <location>
        <begin position="209"/>
        <end position="231"/>
    </location>
</feature>
<feature type="transmembrane region" description="Helical" evidence="8">
    <location>
        <begin position="54"/>
        <end position="74"/>
    </location>
</feature>
<feature type="region of interest" description="Disordered" evidence="9">
    <location>
        <begin position="613"/>
        <end position="632"/>
    </location>
</feature>
<dbReference type="InterPro" id="IPR004156">
    <property type="entry name" value="OATP"/>
</dbReference>
<keyword evidence="6 8" id="KW-0472">Membrane</keyword>
<feature type="transmembrane region" description="Helical" evidence="8">
    <location>
        <begin position="576"/>
        <end position="598"/>
    </location>
</feature>
<reference evidence="12" key="2">
    <citation type="submission" date="2025-09" db="UniProtKB">
        <authorList>
            <consortium name="Ensembl"/>
        </authorList>
    </citation>
    <scope>IDENTIFICATION</scope>
</reference>
<organism evidence="12 13">
    <name type="scientific">Catagonus wagneri</name>
    <name type="common">Chacoan peccary</name>
    <dbReference type="NCBI Taxonomy" id="51154"/>
    <lineage>
        <taxon>Eukaryota</taxon>
        <taxon>Metazoa</taxon>
        <taxon>Chordata</taxon>
        <taxon>Craniata</taxon>
        <taxon>Vertebrata</taxon>
        <taxon>Euteleostomi</taxon>
        <taxon>Mammalia</taxon>
        <taxon>Eutheria</taxon>
        <taxon>Laurasiatheria</taxon>
        <taxon>Artiodactyla</taxon>
        <taxon>Suina</taxon>
        <taxon>Tayassuidae</taxon>
        <taxon>Catagonus</taxon>
    </lineage>
</organism>
<evidence type="ECO:0000256" key="6">
    <source>
        <dbReference type="ARBA" id="ARBA00023136"/>
    </source>
</evidence>
<dbReference type="GO" id="GO:0015347">
    <property type="term" value="F:sodium-independent organic anion transmembrane transporter activity"/>
    <property type="evidence" value="ECO:0007669"/>
    <property type="project" value="TreeGrafter"/>
</dbReference>
<evidence type="ECO:0000259" key="11">
    <source>
        <dbReference type="PROSITE" id="PS51465"/>
    </source>
</evidence>
<dbReference type="GeneTree" id="ENSGT01150000286901"/>
<evidence type="ECO:0000256" key="1">
    <source>
        <dbReference type="ARBA" id="ARBA00004651"/>
    </source>
</evidence>
<dbReference type="Pfam" id="PF03137">
    <property type="entry name" value="OATP"/>
    <property type="match status" value="1"/>
</dbReference>
<feature type="transmembrane region" description="Helical" evidence="8">
    <location>
        <begin position="326"/>
        <end position="349"/>
    </location>
</feature>
<evidence type="ECO:0000256" key="9">
    <source>
        <dbReference type="SAM" id="MobiDB-lite"/>
    </source>
</evidence>
<keyword evidence="4 8" id="KW-0812">Transmembrane</keyword>
<dbReference type="PROSITE" id="PS50850">
    <property type="entry name" value="MFS"/>
    <property type="match status" value="1"/>
</dbReference>
<dbReference type="Pfam" id="PF07648">
    <property type="entry name" value="Kazal_2"/>
    <property type="match status" value="1"/>
</dbReference>
<comment type="caution">
    <text evidence="8">Lacks conserved residue(s) required for the propagation of feature annotation.</text>
</comment>
<dbReference type="InterPro" id="IPR020846">
    <property type="entry name" value="MFS_dom"/>
</dbReference>
<dbReference type="GO" id="GO:0006811">
    <property type="term" value="P:monoatomic ion transport"/>
    <property type="evidence" value="ECO:0007669"/>
    <property type="project" value="UniProtKB-KW"/>
</dbReference>
<comment type="subcellular location">
    <subcellularLocation>
        <location evidence="1 8">Cell membrane</location>
        <topology evidence="1 8">Multi-pass membrane protein</topology>
    </subcellularLocation>
</comment>
<reference evidence="12" key="1">
    <citation type="submission" date="2025-08" db="UniProtKB">
        <authorList>
            <consortium name="Ensembl"/>
        </authorList>
    </citation>
    <scope>IDENTIFICATION</scope>
</reference>
<evidence type="ECO:0000256" key="5">
    <source>
        <dbReference type="ARBA" id="ARBA00022989"/>
    </source>
</evidence>
<evidence type="ECO:0000256" key="3">
    <source>
        <dbReference type="ARBA" id="ARBA00022475"/>
    </source>
</evidence>
<keyword evidence="13" id="KW-1185">Reference proteome</keyword>
<proteinExistence type="inferred from homology"/>
<dbReference type="Proteomes" id="UP000694540">
    <property type="component" value="Unplaced"/>
</dbReference>
<evidence type="ECO:0000256" key="4">
    <source>
        <dbReference type="ARBA" id="ARBA00022692"/>
    </source>
</evidence>
<dbReference type="InterPro" id="IPR036058">
    <property type="entry name" value="Kazal_dom_sf"/>
</dbReference>
<evidence type="ECO:0000256" key="2">
    <source>
        <dbReference type="ARBA" id="ARBA00009657"/>
    </source>
</evidence>
<sequence length="632" mass="70249">MKSFITQIERRFDISSSTSGLIDGSFEIGNLLVIVFVSYFGAKLHRPKIIGTGCFIMGLGSILTALPHFFMGYYRYSKDTFLNPLKNSTSSLSTCSINQNLLLNRTSPEMVGKGWEKESGSYMWIYVLMGNMLRGIGETPITPLGISYLDDFAEEGHSSFYLGNLYAVAMIGPILGFTLGSLFSQMYVDIGFVDLSTIRITPKDSRWVGAWWLGFLVAGLVSIISSIPFFFLPRNLDKPQKERKASVSLPVQKEERSQMANLSKARQDVTETVNGFIQSLKSILTNPLYIIILFLTLLQASSFIGSFTYFFKYVEQQYGQSASETSFLFGFLTIPTFATGMFVGGYIIRKFKFTLVGVAKLSFYTSILAFLFHLLNFALICENKSVAGITLTYDGNNPLASHINVPLSYCNSDCNCDESQWEPVCADNGITYLSPCLAGCKSSSGSEKSMVFHNCSCVELNDFQNRNNSVKLGECPRNDQCRRKFYIYIVAQMLHFFSSSLGATSNIMLVFKNVHPELKSLAVGFHSLTIRTLGGIPAPIYFGALIDRACVRWSINKSGKQGSCRLYSSTLYGKTYLGLSSSLKFPALVLFVVLIYAMKKKYRGKDTKASENEIKAMNEANLEPLRGDEGPG</sequence>
<dbReference type="Gene3D" id="1.20.1250.20">
    <property type="entry name" value="MFS general substrate transporter like domains"/>
    <property type="match status" value="1"/>
</dbReference>
<feature type="domain" description="Major facilitator superfamily (MFS) profile" evidence="10">
    <location>
        <begin position="1"/>
        <end position="599"/>
    </location>
</feature>
<feature type="transmembrane region" description="Helical" evidence="8">
    <location>
        <begin position="288"/>
        <end position="314"/>
    </location>
</feature>
<feature type="transmembrane region" description="Helical" evidence="8">
    <location>
        <begin position="485"/>
        <end position="511"/>
    </location>
</feature>
<dbReference type="SUPFAM" id="SSF103473">
    <property type="entry name" value="MFS general substrate transporter"/>
    <property type="match status" value="1"/>
</dbReference>
<keyword evidence="8" id="KW-0406">Ion transport</keyword>
<feature type="transmembrane region" description="Helical" evidence="8">
    <location>
        <begin position="20"/>
        <end position="42"/>
    </location>
</feature>
<dbReference type="PANTHER" id="PTHR11388">
    <property type="entry name" value="ORGANIC ANION TRANSPORTER"/>
    <property type="match status" value="1"/>
</dbReference>
<dbReference type="AlphaFoldDB" id="A0A8C3YMM3"/>
<dbReference type="PANTHER" id="PTHR11388:SF89">
    <property type="entry name" value="SOLUTE CARRIER ORGANIC ANION TRANSPORTER FAMILY MEMBER 1B3"/>
    <property type="match status" value="1"/>
</dbReference>
<accession>A0A8C3YMM3</accession>
<evidence type="ECO:0000256" key="8">
    <source>
        <dbReference type="RuleBase" id="RU362056"/>
    </source>
</evidence>
<dbReference type="InterPro" id="IPR002350">
    <property type="entry name" value="Kazal_dom"/>
</dbReference>
<keyword evidence="7" id="KW-1015">Disulfide bond</keyword>
<dbReference type="GO" id="GO:0016323">
    <property type="term" value="C:basolateral plasma membrane"/>
    <property type="evidence" value="ECO:0007669"/>
    <property type="project" value="TreeGrafter"/>
</dbReference>
<keyword evidence="3" id="KW-1003">Cell membrane</keyword>
<evidence type="ECO:0000256" key="7">
    <source>
        <dbReference type="ARBA" id="ARBA00023157"/>
    </source>
</evidence>
<protein>
    <recommendedName>
        <fullName evidence="8">Solute carrier organic anion transporter family member</fullName>
    </recommendedName>
</protein>
<dbReference type="GO" id="GO:0043252">
    <property type="term" value="P:sodium-independent organic anion transport"/>
    <property type="evidence" value="ECO:0007669"/>
    <property type="project" value="TreeGrafter"/>
</dbReference>
<dbReference type="Ensembl" id="ENSCWAT00000025438.1">
    <property type="protein sequence ID" value="ENSCWAP00000023476.1"/>
    <property type="gene ID" value="ENSCWAG00000017611.1"/>
</dbReference>
<dbReference type="GO" id="GO:0015125">
    <property type="term" value="F:bile acid transmembrane transporter activity"/>
    <property type="evidence" value="ECO:0007669"/>
    <property type="project" value="TreeGrafter"/>
</dbReference>
<evidence type="ECO:0000259" key="10">
    <source>
        <dbReference type="PROSITE" id="PS50850"/>
    </source>
</evidence>
<keyword evidence="5 8" id="KW-1133">Transmembrane helix</keyword>
<dbReference type="InterPro" id="IPR036259">
    <property type="entry name" value="MFS_trans_sf"/>
</dbReference>
<dbReference type="SUPFAM" id="SSF100895">
    <property type="entry name" value="Kazal-type serine protease inhibitors"/>
    <property type="match status" value="1"/>
</dbReference>
<keyword evidence="8" id="KW-0813">Transport</keyword>
<evidence type="ECO:0000313" key="13">
    <source>
        <dbReference type="Proteomes" id="UP000694540"/>
    </source>
</evidence>
<evidence type="ECO:0000313" key="12">
    <source>
        <dbReference type="Ensembl" id="ENSCWAP00000023476.1"/>
    </source>
</evidence>
<comment type="similarity">
    <text evidence="2 8">Belongs to the organo anion transporter (TC 2.A.60) family.</text>
</comment>
<dbReference type="PROSITE" id="PS51465">
    <property type="entry name" value="KAZAL_2"/>
    <property type="match status" value="1"/>
</dbReference>
<feature type="domain" description="Kazal-like" evidence="11">
    <location>
        <begin position="404"/>
        <end position="459"/>
    </location>
</feature>
<feature type="transmembrane region" description="Helical" evidence="8">
    <location>
        <begin position="361"/>
        <end position="381"/>
    </location>
</feature>